<dbReference type="RefSeq" id="WP_184663435.1">
    <property type="nucleotide sequence ID" value="NZ_JACHHB010000004.1"/>
</dbReference>
<organism evidence="2 3">
    <name type="scientific">Texcoconibacillus texcoconensis</name>
    <dbReference type="NCBI Taxonomy" id="1095777"/>
    <lineage>
        <taxon>Bacteria</taxon>
        <taxon>Bacillati</taxon>
        <taxon>Bacillota</taxon>
        <taxon>Bacilli</taxon>
        <taxon>Bacillales</taxon>
        <taxon>Bacillaceae</taxon>
        <taxon>Texcoconibacillus</taxon>
    </lineage>
</organism>
<feature type="transmembrane region" description="Helical" evidence="1">
    <location>
        <begin position="86"/>
        <end position="105"/>
    </location>
</feature>
<keyword evidence="1" id="KW-0472">Membrane</keyword>
<evidence type="ECO:0000256" key="1">
    <source>
        <dbReference type="SAM" id="Phobius"/>
    </source>
</evidence>
<dbReference type="EMBL" id="JACHHB010000004">
    <property type="protein sequence ID" value="MBB5172981.1"/>
    <property type="molecule type" value="Genomic_DNA"/>
</dbReference>
<keyword evidence="1" id="KW-0812">Transmembrane</keyword>
<keyword evidence="1" id="KW-1133">Transmembrane helix</keyword>
<dbReference type="InterPro" id="IPR005562">
    <property type="entry name" value="SpoVA"/>
</dbReference>
<dbReference type="PANTHER" id="PTHR38450:SF1">
    <property type="entry name" value="STAGE V SPORULATION PROTEIN AC"/>
    <property type="match status" value="1"/>
</dbReference>
<dbReference type="Proteomes" id="UP000551878">
    <property type="component" value="Unassembled WGS sequence"/>
</dbReference>
<name>A0A840QNR6_9BACI</name>
<comment type="caution">
    <text evidence="2">The sequence shown here is derived from an EMBL/GenBank/DDBJ whole genome shotgun (WGS) entry which is preliminary data.</text>
</comment>
<dbReference type="PANTHER" id="PTHR38450">
    <property type="entry name" value="STAGE V SPORULATION PROTEIN AC-RELATED"/>
    <property type="match status" value="1"/>
</dbReference>
<feature type="transmembrane region" description="Helical" evidence="1">
    <location>
        <begin position="125"/>
        <end position="147"/>
    </location>
</feature>
<reference evidence="2 3" key="1">
    <citation type="submission" date="2020-08" db="EMBL/GenBank/DDBJ databases">
        <title>Genomic Encyclopedia of Type Strains, Phase IV (KMG-IV): sequencing the most valuable type-strain genomes for metagenomic binning, comparative biology and taxonomic classification.</title>
        <authorList>
            <person name="Goeker M."/>
        </authorList>
    </citation>
    <scope>NUCLEOTIDE SEQUENCE [LARGE SCALE GENOMIC DNA]</scope>
    <source>
        <strain evidence="2 3">DSM 24696</strain>
    </source>
</reference>
<feature type="transmembrane region" description="Helical" evidence="1">
    <location>
        <begin position="60"/>
        <end position="79"/>
    </location>
</feature>
<feature type="transmembrane region" description="Helical" evidence="1">
    <location>
        <begin position="28"/>
        <end position="48"/>
    </location>
</feature>
<gene>
    <name evidence="2" type="ORF">HNQ41_001144</name>
</gene>
<dbReference type="NCBIfam" id="TIGR02838">
    <property type="entry name" value="spore_V_AC"/>
    <property type="match status" value="1"/>
</dbReference>
<evidence type="ECO:0000313" key="3">
    <source>
        <dbReference type="Proteomes" id="UP000551878"/>
    </source>
</evidence>
<keyword evidence="3" id="KW-1185">Reference proteome</keyword>
<dbReference type="InterPro" id="IPR014203">
    <property type="entry name" value="Spore_V_AC"/>
</dbReference>
<dbReference type="Pfam" id="PF03862">
    <property type="entry name" value="SpoVAC_SpoVAEB"/>
    <property type="match status" value="1"/>
</dbReference>
<dbReference type="AlphaFoldDB" id="A0A840QNR6"/>
<dbReference type="Gene3D" id="1.20.1250.20">
    <property type="entry name" value="MFS general substrate transporter like domains"/>
    <property type="match status" value="1"/>
</dbReference>
<accession>A0A840QNR6</accession>
<evidence type="ECO:0000313" key="2">
    <source>
        <dbReference type="EMBL" id="MBB5172981.1"/>
    </source>
</evidence>
<dbReference type="InterPro" id="IPR036259">
    <property type="entry name" value="MFS_trans_sf"/>
</dbReference>
<proteinExistence type="predicted"/>
<sequence>MKTIDKLKTEYPKERKLLISNQWLQKSFLAFIAGGFISMFGQWIWNVYITSFSLTEKEAIAPMLATLIVISGLLTGLGWYKKLSRIFGAGVIVPITGFTNSLASAAMEYRHEGLVSGIGANMFRIGGAVLIYGVVSAYVVSMVRLLVETIIQ</sequence>
<protein>
    <submittedName>
        <fullName evidence="2">Stage V sporulation protein AC</fullName>
    </submittedName>
</protein>